<evidence type="ECO:0000313" key="7">
    <source>
        <dbReference type="Proteomes" id="UP000632195"/>
    </source>
</evidence>
<dbReference type="Gene3D" id="3.30.930.10">
    <property type="entry name" value="Bira Bifunctional Protein, Domain 2"/>
    <property type="match status" value="1"/>
</dbReference>
<evidence type="ECO:0000256" key="4">
    <source>
        <dbReference type="ARBA" id="ARBA00023315"/>
    </source>
</evidence>
<proteinExistence type="predicted"/>
<evidence type="ECO:0000313" key="6">
    <source>
        <dbReference type="EMBL" id="GGM68678.1"/>
    </source>
</evidence>
<reference evidence="6" key="2">
    <citation type="submission" date="2022-09" db="EMBL/GenBank/DDBJ databases">
        <authorList>
            <person name="Sun Q."/>
            <person name="Ohkuma M."/>
        </authorList>
    </citation>
    <scope>NUCLEOTIDE SEQUENCE</scope>
    <source>
        <strain evidence="6">JCM 13583</strain>
    </source>
</reference>
<dbReference type="PANTHER" id="PTHR10993:SF7">
    <property type="entry name" value="LIPOYLTRANSFERASE 2, MITOCHONDRIAL-RELATED"/>
    <property type="match status" value="1"/>
</dbReference>
<dbReference type="SUPFAM" id="SSF55681">
    <property type="entry name" value="Class II aaRS and biotin synthetases"/>
    <property type="match status" value="1"/>
</dbReference>
<evidence type="ECO:0000256" key="3">
    <source>
        <dbReference type="ARBA" id="ARBA00022679"/>
    </source>
</evidence>
<accession>A0AA37BQ78</accession>
<evidence type="ECO:0000256" key="1">
    <source>
        <dbReference type="ARBA" id="ARBA00004821"/>
    </source>
</evidence>
<reference evidence="6" key="1">
    <citation type="journal article" date="2014" name="Int. J. Syst. Evol. Microbiol.">
        <title>Complete genome sequence of Corynebacterium casei LMG S-19264T (=DSM 44701T), isolated from a smear-ripened cheese.</title>
        <authorList>
            <consortium name="US DOE Joint Genome Institute (JGI-PGF)"/>
            <person name="Walter F."/>
            <person name="Albersmeier A."/>
            <person name="Kalinowski J."/>
            <person name="Ruckert C."/>
        </authorList>
    </citation>
    <scope>NUCLEOTIDE SEQUENCE</scope>
    <source>
        <strain evidence="6">JCM 13583</strain>
    </source>
</reference>
<name>A0AA37BQ78_9ARCH</name>
<dbReference type="GO" id="GO:0009249">
    <property type="term" value="P:protein lipoylation"/>
    <property type="evidence" value="ECO:0007669"/>
    <property type="project" value="InterPro"/>
</dbReference>
<gene>
    <name evidence="6" type="ORF">GCM10007108_03470</name>
</gene>
<sequence>MESHSTSNLAVDLGTVEYSYCHSIQRNLVSLRKEGRVGNTILFCDHDPPVYTIGRKAERSNYSGVDVIEVERGGDVTYHCKDQIVAYYVFSVMREGRRDVGLLIRSVEQSVIDALEDQGIHAYRGSEPGIWVSGRKVCSIGLAIDGEVSFHGSALNTSEAAMNGFYRINPCGLSPSVMGWVSVDRKLYIQSVIRSLGPMYGPFRLVDREEFLQGLGLSPLPS</sequence>
<keyword evidence="4" id="KW-0012">Acyltransferase</keyword>
<dbReference type="InterPro" id="IPR045864">
    <property type="entry name" value="aa-tRNA-synth_II/BPL/LPL"/>
</dbReference>
<dbReference type="Proteomes" id="UP000632195">
    <property type="component" value="Unassembled WGS sequence"/>
</dbReference>
<keyword evidence="7" id="KW-1185">Reference proteome</keyword>
<dbReference type="PROSITE" id="PS51733">
    <property type="entry name" value="BPL_LPL_CATALYTIC"/>
    <property type="match status" value="1"/>
</dbReference>
<evidence type="ECO:0000256" key="2">
    <source>
        <dbReference type="ARBA" id="ARBA00012334"/>
    </source>
</evidence>
<dbReference type="InterPro" id="IPR004143">
    <property type="entry name" value="BPL_LPL_catalytic"/>
</dbReference>
<dbReference type="RefSeq" id="WP_188679780.1">
    <property type="nucleotide sequence ID" value="NZ_BMNY01000001.1"/>
</dbReference>
<feature type="domain" description="BPL/LPL catalytic" evidence="5">
    <location>
        <begin position="35"/>
        <end position="204"/>
    </location>
</feature>
<organism evidence="6 7">
    <name type="scientific">Thermogymnomonas acidicola</name>
    <dbReference type="NCBI Taxonomy" id="399579"/>
    <lineage>
        <taxon>Archaea</taxon>
        <taxon>Methanobacteriati</taxon>
        <taxon>Thermoplasmatota</taxon>
        <taxon>Thermoplasmata</taxon>
        <taxon>Thermoplasmatales</taxon>
        <taxon>Thermogymnomonas</taxon>
    </lineage>
</organism>
<dbReference type="Pfam" id="PF21948">
    <property type="entry name" value="LplA-B_cat"/>
    <property type="match status" value="1"/>
</dbReference>
<comment type="caution">
    <text evidence="6">The sequence shown here is derived from an EMBL/GenBank/DDBJ whole genome shotgun (WGS) entry which is preliminary data.</text>
</comment>
<dbReference type="AlphaFoldDB" id="A0AA37BQ78"/>
<evidence type="ECO:0000259" key="5">
    <source>
        <dbReference type="PROSITE" id="PS51733"/>
    </source>
</evidence>
<dbReference type="NCBIfam" id="TIGR00214">
    <property type="entry name" value="lipB"/>
    <property type="match status" value="1"/>
</dbReference>
<dbReference type="EC" id="2.3.1.181" evidence="2"/>
<protein>
    <recommendedName>
        <fullName evidence="2">lipoyl(octanoyl) transferase</fullName>
        <ecNumber evidence="2">2.3.1.181</ecNumber>
    </recommendedName>
</protein>
<dbReference type="InterPro" id="IPR000544">
    <property type="entry name" value="Octanoyltransferase"/>
</dbReference>
<dbReference type="PANTHER" id="PTHR10993">
    <property type="entry name" value="OCTANOYLTRANSFERASE"/>
    <property type="match status" value="1"/>
</dbReference>
<comment type="pathway">
    <text evidence="1">Protein modification; protein lipoylation via endogenous pathway; protein N(6)-(lipoyl)lysine from octanoyl-[acyl-carrier-protein]: step 1/2.</text>
</comment>
<dbReference type="GO" id="GO:0033819">
    <property type="term" value="F:lipoyl(octanoyl) transferase activity"/>
    <property type="evidence" value="ECO:0007669"/>
    <property type="project" value="UniProtKB-EC"/>
</dbReference>
<keyword evidence="3" id="KW-0808">Transferase</keyword>
<dbReference type="EMBL" id="BMNY01000001">
    <property type="protein sequence ID" value="GGM68678.1"/>
    <property type="molecule type" value="Genomic_DNA"/>
</dbReference>